<accession>A0A383B3P8</accession>
<reference evidence="1" key="1">
    <citation type="submission" date="2018-05" db="EMBL/GenBank/DDBJ databases">
        <authorList>
            <person name="Lanie J.A."/>
            <person name="Ng W.-L."/>
            <person name="Kazmierczak K.M."/>
            <person name="Andrzejewski T.M."/>
            <person name="Davidsen T.M."/>
            <person name="Wayne K.J."/>
            <person name="Tettelin H."/>
            <person name="Glass J.I."/>
            <person name="Rusch D."/>
            <person name="Podicherti R."/>
            <person name="Tsui H.-C.T."/>
            <person name="Winkler M.E."/>
        </authorList>
    </citation>
    <scope>NUCLEOTIDE SEQUENCE</scope>
</reference>
<organism evidence="1">
    <name type="scientific">marine metagenome</name>
    <dbReference type="NCBI Taxonomy" id="408172"/>
    <lineage>
        <taxon>unclassified sequences</taxon>
        <taxon>metagenomes</taxon>
        <taxon>ecological metagenomes</taxon>
    </lineage>
</organism>
<dbReference type="EMBL" id="UINC01197228">
    <property type="protein sequence ID" value="SVE14602.1"/>
    <property type="molecule type" value="Genomic_DNA"/>
</dbReference>
<protein>
    <submittedName>
        <fullName evidence="1">Uncharacterized protein</fullName>
    </submittedName>
</protein>
<name>A0A383B3P8_9ZZZZ</name>
<proteinExistence type="predicted"/>
<dbReference type="AlphaFoldDB" id="A0A383B3P8"/>
<evidence type="ECO:0000313" key="1">
    <source>
        <dbReference type="EMBL" id="SVE14602.1"/>
    </source>
</evidence>
<gene>
    <name evidence="1" type="ORF">METZ01_LOCUS467456</name>
</gene>
<sequence>MLLSSNAFAADISYNSLNENLKKGYKITKETSSQKQKTFTLKKNDEILLCVVFLNDHETECWKP</sequence>